<gene>
    <name evidence="4" type="ORF">SK803_17140</name>
</gene>
<evidence type="ECO:0008006" key="6">
    <source>
        <dbReference type="Google" id="ProtNLM"/>
    </source>
</evidence>
<organism evidence="4 5">
    <name type="scientific">Lentzea miocenica</name>
    <dbReference type="NCBI Taxonomy" id="3095431"/>
    <lineage>
        <taxon>Bacteria</taxon>
        <taxon>Bacillati</taxon>
        <taxon>Actinomycetota</taxon>
        <taxon>Actinomycetes</taxon>
        <taxon>Pseudonocardiales</taxon>
        <taxon>Pseudonocardiaceae</taxon>
        <taxon>Lentzea</taxon>
    </lineage>
</organism>
<proteinExistence type="predicted"/>
<accession>A0ABU4T1C6</accession>
<evidence type="ECO:0000256" key="1">
    <source>
        <dbReference type="SAM" id="MobiDB-lite"/>
    </source>
</evidence>
<evidence type="ECO:0000313" key="4">
    <source>
        <dbReference type="EMBL" id="MDX8031953.1"/>
    </source>
</evidence>
<dbReference type="EMBL" id="JAXAVW010000013">
    <property type="protein sequence ID" value="MDX8031953.1"/>
    <property type="molecule type" value="Genomic_DNA"/>
</dbReference>
<keyword evidence="2" id="KW-1133">Transmembrane helix</keyword>
<keyword evidence="5" id="KW-1185">Reference proteome</keyword>
<feature type="region of interest" description="Disordered" evidence="1">
    <location>
        <begin position="147"/>
        <end position="179"/>
    </location>
</feature>
<comment type="caution">
    <text evidence="4">The sequence shown here is derived from an EMBL/GenBank/DDBJ whole genome shotgun (WGS) entry which is preliminary data.</text>
</comment>
<evidence type="ECO:0000256" key="3">
    <source>
        <dbReference type="SAM" id="SignalP"/>
    </source>
</evidence>
<dbReference type="Proteomes" id="UP001285521">
    <property type="component" value="Unassembled WGS sequence"/>
</dbReference>
<feature type="transmembrane region" description="Helical" evidence="2">
    <location>
        <begin position="192"/>
        <end position="213"/>
    </location>
</feature>
<reference evidence="4 5" key="1">
    <citation type="submission" date="2023-11" db="EMBL/GenBank/DDBJ databases">
        <title>Lentzea sokolovensis, sp. nov., Lentzea kristufkii, sp. nov., and Lentzea miocenensis, sp. nov., rare actinobacteria from Sokolov Coal Basin, Miocene lacustrine sediment, Czech Republic.</title>
        <authorList>
            <person name="Lara A."/>
            <person name="Kotroba L."/>
            <person name="Nouioui I."/>
            <person name="Neumann-Schaal M."/>
            <person name="Mast Y."/>
            <person name="Chronakova A."/>
        </authorList>
    </citation>
    <scope>NUCLEOTIDE SEQUENCE [LARGE SCALE GENOMIC DNA]</scope>
    <source>
        <strain evidence="4 5">BCCO 10_0856</strain>
    </source>
</reference>
<keyword evidence="2" id="KW-0812">Transmembrane</keyword>
<keyword evidence="3" id="KW-0732">Signal</keyword>
<feature type="chain" id="PRO_5046747104" description="LPXTG-motif cell wall anchor domain-containing protein" evidence="3">
    <location>
        <begin position="22"/>
        <end position="225"/>
    </location>
</feature>
<sequence length="225" mass="22949">MWVRSVLVALFLLLTPGVAAAAPLGKLVVTPGESRDAAPVRLTTAAGCPAAATGYFATMRGAGLPDAGIVIVANGDVGLTHDKPFEVPVTLTFKDLAADNNVTFKGKYELALHCIDSFSQQSFGAFTGSIDFGADARYVAIGEAKGPQRPAAPLAPETASAPTVDPQTAVPPSPEEVWPEAAAAESGGTQPFLHIAIGVVGGGVVIALGMALFRRRPSSRGDADA</sequence>
<feature type="signal peptide" evidence="3">
    <location>
        <begin position="1"/>
        <end position="21"/>
    </location>
</feature>
<keyword evidence="2" id="KW-0472">Membrane</keyword>
<dbReference type="RefSeq" id="WP_319967006.1">
    <property type="nucleotide sequence ID" value="NZ_JAXAVW010000013.1"/>
</dbReference>
<evidence type="ECO:0000256" key="2">
    <source>
        <dbReference type="SAM" id="Phobius"/>
    </source>
</evidence>
<evidence type="ECO:0000313" key="5">
    <source>
        <dbReference type="Proteomes" id="UP001285521"/>
    </source>
</evidence>
<name>A0ABU4T1C6_9PSEU</name>
<protein>
    <recommendedName>
        <fullName evidence="6">LPXTG-motif cell wall anchor domain-containing protein</fullName>
    </recommendedName>
</protein>